<proteinExistence type="predicted"/>
<dbReference type="AlphaFoldDB" id="A0A0N8QYB0"/>
<name>A0A0N8QYB0_PSECA</name>
<dbReference type="Proteomes" id="UP000269335">
    <property type="component" value="Unassembled WGS sequence"/>
</dbReference>
<dbReference type="PATRIC" id="fig|86840.3.peg.3447"/>
<comment type="caution">
    <text evidence="2">The sequence shown here is derived from an EMBL/GenBank/DDBJ whole genome shotgun (WGS) entry which is preliminary data.</text>
</comment>
<organism evidence="2 5">
    <name type="scientific">Pseudomonas cannabina</name>
    <dbReference type="NCBI Taxonomy" id="86840"/>
    <lineage>
        <taxon>Bacteria</taxon>
        <taxon>Pseudomonadati</taxon>
        <taxon>Pseudomonadota</taxon>
        <taxon>Gammaproteobacteria</taxon>
        <taxon>Pseudomonadales</taxon>
        <taxon>Pseudomonadaceae</taxon>
        <taxon>Pseudomonas</taxon>
    </lineage>
</organism>
<reference evidence="2 5" key="1">
    <citation type="submission" date="2015-09" db="EMBL/GenBank/DDBJ databases">
        <title>Genome announcement of multiple Pseudomonas syringae strains.</title>
        <authorList>
            <person name="Thakur S."/>
            <person name="Wang P.W."/>
            <person name="Gong Y."/>
            <person name="Weir B.S."/>
            <person name="Guttman D.S."/>
        </authorList>
    </citation>
    <scope>NUCLEOTIDE SEQUENCE [LARGE SCALE GENOMIC DNA]</scope>
    <source>
        <strain evidence="2 5">ICMP2823</strain>
    </source>
</reference>
<dbReference type="Proteomes" id="UP000281372">
    <property type="component" value="Unassembled WGS sequence"/>
</dbReference>
<dbReference type="EMBL" id="RBOW01000254">
    <property type="protein sequence ID" value="RMN36710.1"/>
    <property type="molecule type" value="Genomic_DNA"/>
</dbReference>
<feature type="region of interest" description="Disordered" evidence="1">
    <location>
        <begin position="1"/>
        <end position="32"/>
    </location>
</feature>
<dbReference type="InterPro" id="IPR020996">
    <property type="entry name" value="T3SS_AvrPto"/>
</dbReference>
<dbReference type="RefSeq" id="WP_074801632.1">
    <property type="nucleotide sequence ID" value="NZ_LJPX01000265.1"/>
</dbReference>
<dbReference type="Gene3D" id="1.20.1270.140">
    <property type="entry name" value="AvrPto"/>
    <property type="match status" value="1"/>
</dbReference>
<dbReference type="EMBL" id="LJPX01000265">
    <property type="protein sequence ID" value="KPW75086.1"/>
    <property type="molecule type" value="Genomic_DNA"/>
</dbReference>
<evidence type="ECO:0000256" key="1">
    <source>
        <dbReference type="SAM" id="MobiDB-lite"/>
    </source>
</evidence>
<reference evidence="6 7" key="2">
    <citation type="submission" date="2018-08" db="EMBL/GenBank/DDBJ databases">
        <title>Recombination of ecologically and evolutionarily significant loci maintains genetic cohesion in the Pseudomonas syringae species complex.</title>
        <authorList>
            <person name="Dillon M."/>
            <person name="Thakur S."/>
            <person name="Almeida R.N.D."/>
            <person name="Weir B.S."/>
            <person name="Guttman D.S."/>
        </authorList>
    </citation>
    <scope>NUCLEOTIDE SEQUENCE [LARGE SCALE GENOMIC DNA]</scope>
    <source>
        <strain evidence="4 6">ICMP 15201</strain>
        <strain evidence="3 7">ICMP 2821</strain>
    </source>
</reference>
<evidence type="ECO:0000313" key="4">
    <source>
        <dbReference type="EMBL" id="RMN82840.1"/>
    </source>
</evidence>
<evidence type="ECO:0000313" key="3">
    <source>
        <dbReference type="EMBL" id="RMN36710.1"/>
    </source>
</evidence>
<dbReference type="EMBL" id="RBPH01000092">
    <property type="protein sequence ID" value="RMN82840.1"/>
    <property type="molecule type" value="Genomic_DNA"/>
</dbReference>
<protein>
    <submittedName>
        <fullName evidence="2">Uncharacterized protein</fullName>
    </submittedName>
</protein>
<evidence type="ECO:0000313" key="5">
    <source>
        <dbReference type="Proteomes" id="UP000050564"/>
    </source>
</evidence>
<evidence type="ECO:0000313" key="2">
    <source>
        <dbReference type="EMBL" id="KPW75086.1"/>
    </source>
</evidence>
<evidence type="ECO:0000313" key="6">
    <source>
        <dbReference type="Proteomes" id="UP000269335"/>
    </source>
</evidence>
<accession>A0A0N8QYB0</accession>
<dbReference type="InterPro" id="IPR036532">
    <property type="entry name" value="AvrPto_sf"/>
</dbReference>
<gene>
    <name evidence="2" type="ORF">ALO81_200216</name>
    <name evidence="4" type="ORF">ALQ53_200123</name>
    <name evidence="3" type="ORF">ALQ64_102517</name>
</gene>
<dbReference type="Proteomes" id="UP000050564">
    <property type="component" value="Unassembled WGS sequence"/>
</dbReference>
<sequence length="160" mass="17501">MGNICVGGSSMAHQVNSPDRVSNSAGEDNQTTSLDLRNLRLRLAESTDLPPNEHAFLGHGGSESLRTQYNNLRRQTERNLDAADIEHRHMTGMSRHSSGTPLSELVNTLESNIAAWGQMRGNLQREMGVSDDSPAPEQFHLVETPSGPSSSLAVPRPFRE</sequence>
<dbReference type="Pfam" id="PF11592">
    <property type="entry name" value="AvrPto"/>
    <property type="match status" value="1"/>
</dbReference>
<dbReference type="SUPFAM" id="SSF116854">
    <property type="entry name" value="Avirulence protein AvrPto"/>
    <property type="match status" value="1"/>
</dbReference>
<evidence type="ECO:0000313" key="7">
    <source>
        <dbReference type="Proteomes" id="UP000281372"/>
    </source>
</evidence>
<feature type="compositionally biased region" description="Polar residues" evidence="1">
    <location>
        <begin position="11"/>
        <end position="32"/>
    </location>
</feature>
<feature type="region of interest" description="Disordered" evidence="1">
    <location>
        <begin position="127"/>
        <end position="160"/>
    </location>
</feature>